<gene>
    <name evidence="1" type="ORF">NUW54_g2276</name>
</gene>
<dbReference type="EMBL" id="JANSHE010000419">
    <property type="protein sequence ID" value="KAJ3011130.1"/>
    <property type="molecule type" value="Genomic_DNA"/>
</dbReference>
<dbReference type="Proteomes" id="UP001144978">
    <property type="component" value="Unassembled WGS sequence"/>
</dbReference>
<name>A0ACC1Q412_9APHY</name>
<accession>A0ACC1Q412</accession>
<reference evidence="1" key="1">
    <citation type="submission" date="2022-08" db="EMBL/GenBank/DDBJ databases">
        <title>Genome Sequence of Pycnoporus sanguineus.</title>
        <authorList>
            <person name="Buettner E."/>
        </authorList>
    </citation>
    <scope>NUCLEOTIDE SEQUENCE</scope>
    <source>
        <strain evidence="1">CG-C14</strain>
    </source>
</reference>
<evidence type="ECO:0000313" key="1">
    <source>
        <dbReference type="EMBL" id="KAJ3011130.1"/>
    </source>
</evidence>
<comment type="caution">
    <text evidence="1">The sequence shown here is derived from an EMBL/GenBank/DDBJ whole genome shotgun (WGS) entry which is preliminary data.</text>
</comment>
<proteinExistence type="predicted"/>
<protein>
    <submittedName>
        <fullName evidence="1">Uncharacterized protein</fullName>
    </submittedName>
</protein>
<evidence type="ECO:0000313" key="2">
    <source>
        <dbReference type="Proteomes" id="UP001144978"/>
    </source>
</evidence>
<sequence>MASPQRHRNTVPPGVSTSMALPDPVRETLTRLGLTEEEFKAKQAEMMQGLLRSQPFVPQEASAANKRTRPTPIPLSFYETLLAGSSSKFPRARSSSISSSSSREPSPAPRTPARKERGDPMPSRPRDQMELMHRAEESRRPPAVASSRSHEDTRVISTPTQGASRSTAINYPPETPHHYRYYSERVVGEASGSRRTSDQQGGPVTPSTNRGRGHFKVPPPPATIPKTPSSRHHDSSCPPTPRSSPPPVVNIVSSPGPMWPAPAEKPECLPYTLPPGPYSEQKPELSYAAIIGQAILASPGHALALQDIYEYITTVYPYYKRGEPTWMNSVRHALSTMAVFRKVQRDRSEGKSLWAIWDCDLPCFEGGGFKKALCADMINAPPRTSKKRGADEAGGSRSKRKKTGEDSHTVEDSSLATPMTAPPPVQPPYFPPMTASPYHQPYFLAACAQQQVPADVLFPPLPPSSNYHRVIARAGSIAAKLKQPPKLLEIATDPRVPNNAQEEVSTSSPVERSPSSSSVPELVPSLSASSSPTPSTQLSLPDESSRDPSPIVASTVTPLDGPIEDPEAPWLLSDAPITQAVVPSTKKDKGKGTVQSGESTVKKRQQAMPTLPPPSSPTLERRATATTRYGYRTPKKKAKASPSKASKASPGKPASSKKRTRALTPPPMTASIEEIMRAMDQHASSGEHPRSTSPLSEVEVATMVMSAYSDVDEASDALPDSEPPTSSSLPSTPPRRLAELESEIFDFSPFKSPETRHVVKSCASPALIDDSHNIVPPIYNPRAPYLRPDGFDDVPSRDAGSSSLGLPVAPPRTPKKTPPQRPGSSGNARTGSPFGTPSRGLRNGFDDDFGSFFQSPGGSSLFDAFLPTISKSPVFYGLQSPGFGAQH</sequence>
<organism evidence="1 2">
    <name type="scientific">Trametes sanguinea</name>
    <dbReference type="NCBI Taxonomy" id="158606"/>
    <lineage>
        <taxon>Eukaryota</taxon>
        <taxon>Fungi</taxon>
        <taxon>Dikarya</taxon>
        <taxon>Basidiomycota</taxon>
        <taxon>Agaricomycotina</taxon>
        <taxon>Agaricomycetes</taxon>
        <taxon>Polyporales</taxon>
        <taxon>Polyporaceae</taxon>
        <taxon>Trametes</taxon>
    </lineage>
</organism>
<keyword evidence="2" id="KW-1185">Reference proteome</keyword>